<dbReference type="GO" id="GO:0003700">
    <property type="term" value="F:DNA-binding transcription factor activity"/>
    <property type="evidence" value="ECO:0007669"/>
    <property type="project" value="TreeGrafter"/>
</dbReference>
<keyword evidence="3" id="KW-0804">Transcription</keyword>
<dbReference type="Proteomes" id="UP000515498">
    <property type="component" value="Chromosome"/>
</dbReference>
<dbReference type="AlphaFoldDB" id="A0A7G8PDK7"/>
<protein>
    <submittedName>
        <fullName evidence="6">TetR/AcrR family transcriptional regulator</fullName>
    </submittedName>
</protein>
<dbReference type="InterPro" id="IPR050109">
    <property type="entry name" value="HTH-type_TetR-like_transc_reg"/>
</dbReference>
<evidence type="ECO:0000256" key="2">
    <source>
        <dbReference type="ARBA" id="ARBA00023125"/>
    </source>
</evidence>
<proteinExistence type="predicted"/>
<dbReference type="KEGG" id="mflu:HZU40_30480"/>
<accession>A0A7G8PDK7</accession>
<evidence type="ECO:0000313" key="7">
    <source>
        <dbReference type="Proteomes" id="UP000515498"/>
    </source>
</evidence>
<evidence type="ECO:0000313" key="6">
    <source>
        <dbReference type="EMBL" id="QNJ92423.1"/>
    </source>
</evidence>
<dbReference type="InterPro" id="IPR001647">
    <property type="entry name" value="HTH_TetR"/>
</dbReference>
<dbReference type="GO" id="GO:0000976">
    <property type="term" value="F:transcription cis-regulatory region binding"/>
    <property type="evidence" value="ECO:0007669"/>
    <property type="project" value="TreeGrafter"/>
</dbReference>
<dbReference type="PANTHER" id="PTHR30055:SF238">
    <property type="entry name" value="MYCOFACTOCIN BIOSYNTHESIS TRANSCRIPTIONAL REGULATOR MFTR-RELATED"/>
    <property type="match status" value="1"/>
</dbReference>
<keyword evidence="2 4" id="KW-0238">DNA-binding</keyword>
<evidence type="ECO:0000256" key="1">
    <source>
        <dbReference type="ARBA" id="ARBA00023015"/>
    </source>
</evidence>
<evidence type="ECO:0000256" key="4">
    <source>
        <dbReference type="PROSITE-ProRule" id="PRU00335"/>
    </source>
</evidence>
<dbReference type="Pfam" id="PF00440">
    <property type="entry name" value="TetR_N"/>
    <property type="match status" value="1"/>
</dbReference>
<dbReference type="PROSITE" id="PS50977">
    <property type="entry name" value="HTH_TETR_2"/>
    <property type="match status" value="1"/>
</dbReference>
<keyword evidence="1" id="KW-0805">Transcription regulation</keyword>
<name>A0A7G8PDK7_9MYCO</name>
<dbReference type="PRINTS" id="PR00455">
    <property type="entry name" value="HTHTETR"/>
</dbReference>
<feature type="domain" description="HTH tetR-type" evidence="5">
    <location>
        <begin position="63"/>
        <end position="123"/>
    </location>
</feature>
<sequence length="261" mass="28581">MTRDVTSTNRSFGPSISSLRNSGRKILRCSTDPHPLTTLSLSDTVELSLSDRNGVVQIVDKQAQARLDVSRRAAALFWEHGVAATSGDDIAAAAGLSTRTIWRYFRSKESCVEPLLAKSAERFLDSARRWPHELSLIEHLAAEAIAYPLSPQDIEDEIAALRIATLSGTDPALRTAYLMVHDEMERGLIPVIADRLGVPDDHLSARLYAATVTGAFRVIDEDVGHTVIVEGKPVSQDEVYTLIDRAIREATDGRIGGPVRR</sequence>
<evidence type="ECO:0000256" key="3">
    <source>
        <dbReference type="ARBA" id="ARBA00023163"/>
    </source>
</evidence>
<feature type="DNA-binding region" description="H-T-H motif" evidence="4">
    <location>
        <begin position="86"/>
        <end position="105"/>
    </location>
</feature>
<dbReference type="InterPro" id="IPR009057">
    <property type="entry name" value="Homeodomain-like_sf"/>
</dbReference>
<dbReference type="EMBL" id="CP059894">
    <property type="protein sequence ID" value="QNJ92423.1"/>
    <property type="molecule type" value="Genomic_DNA"/>
</dbReference>
<dbReference type="SUPFAM" id="SSF46689">
    <property type="entry name" value="Homeodomain-like"/>
    <property type="match status" value="1"/>
</dbReference>
<organism evidence="6 7">
    <name type="scientific">Mycolicibacterium fluoranthenivorans</name>
    <dbReference type="NCBI Taxonomy" id="258505"/>
    <lineage>
        <taxon>Bacteria</taxon>
        <taxon>Bacillati</taxon>
        <taxon>Actinomycetota</taxon>
        <taxon>Actinomycetes</taxon>
        <taxon>Mycobacteriales</taxon>
        <taxon>Mycobacteriaceae</taxon>
        <taxon>Mycolicibacterium</taxon>
    </lineage>
</organism>
<dbReference type="Gene3D" id="1.10.357.10">
    <property type="entry name" value="Tetracycline Repressor, domain 2"/>
    <property type="match status" value="1"/>
</dbReference>
<dbReference type="PANTHER" id="PTHR30055">
    <property type="entry name" value="HTH-TYPE TRANSCRIPTIONAL REGULATOR RUTR"/>
    <property type="match status" value="1"/>
</dbReference>
<gene>
    <name evidence="6" type="ORF">HZU40_30480</name>
</gene>
<reference evidence="6 7" key="1">
    <citation type="submission" date="2020-07" db="EMBL/GenBank/DDBJ databases">
        <title>Draft genome sequence of four isobutane-metabolizing strains capable of cometabolically degrading diverse ether contaminants.</title>
        <authorList>
            <person name="Chen W."/>
            <person name="Faulkner N."/>
            <person name="Smith C."/>
            <person name="Hyman M."/>
        </authorList>
    </citation>
    <scope>NUCLEOTIDE SEQUENCE [LARGE SCALE GENOMIC DNA]</scope>
    <source>
        <strain evidence="6 7">2A</strain>
    </source>
</reference>
<evidence type="ECO:0000259" key="5">
    <source>
        <dbReference type="PROSITE" id="PS50977"/>
    </source>
</evidence>